<evidence type="ECO:0000313" key="1">
    <source>
        <dbReference type="EMBL" id="KGL39904.1"/>
    </source>
</evidence>
<evidence type="ECO:0000313" key="3">
    <source>
        <dbReference type="Proteomes" id="UP000029844"/>
    </source>
</evidence>
<evidence type="ECO:0000313" key="2">
    <source>
        <dbReference type="EMBL" id="MBC2003057.1"/>
    </source>
</evidence>
<comment type="caution">
    <text evidence="1">The sequence shown here is derived from an EMBL/GenBank/DDBJ whole genome shotgun (WGS) entry which is preliminary data.</text>
</comment>
<organism evidence="1 3">
    <name type="scientific">Listeria booriae</name>
    <dbReference type="NCBI Taxonomy" id="1552123"/>
    <lineage>
        <taxon>Bacteria</taxon>
        <taxon>Bacillati</taxon>
        <taxon>Bacillota</taxon>
        <taxon>Bacilli</taxon>
        <taxon>Bacillales</taxon>
        <taxon>Listeriaceae</taxon>
        <taxon>Listeria</taxon>
    </lineage>
</organism>
<proteinExistence type="predicted"/>
<sequence length="59" mass="6658">MTRNNTTLPVPPSLERITVTNEAEIMEKLRESELDKQQGRVMSSNDGWAMLGMPAVKRV</sequence>
<name>A0A099W1X8_9LIST</name>
<dbReference type="Proteomes" id="UP000029844">
    <property type="component" value="Unassembled WGS sequence"/>
</dbReference>
<protein>
    <submittedName>
        <fullName evidence="1">Uncharacterized protein</fullName>
    </submittedName>
</protein>
<evidence type="ECO:0000313" key="4">
    <source>
        <dbReference type="Proteomes" id="UP000546806"/>
    </source>
</evidence>
<gene>
    <name evidence="1" type="ORF">EP57_12660</name>
    <name evidence="2" type="ORF">HCA78_04685</name>
</gene>
<dbReference type="Proteomes" id="UP000546806">
    <property type="component" value="Unassembled WGS sequence"/>
</dbReference>
<dbReference type="EMBL" id="JAARWW010000002">
    <property type="protein sequence ID" value="MBC2003057.1"/>
    <property type="molecule type" value="Genomic_DNA"/>
</dbReference>
<accession>A0A099W1X8</accession>
<keyword evidence="3" id="KW-1185">Reference proteome</keyword>
<dbReference type="EMBL" id="JNFA01000025">
    <property type="protein sequence ID" value="KGL39904.1"/>
    <property type="molecule type" value="Genomic_DNA"/>
</dbReference>
<dbReference type="RefSeq" id="WP_036087160.1">
    <property type="nucleotide sequence ID" value="NZ_CBCSHQ010000013.1"/>
</dbReference>
<dbReference type="AlphaFoldDB" id="A0A099W1X8"/>
<reference evidence="2 4" key="2">
    <citation type="submission" date="2020-03" db="EMBL/GenBank/DDBJ databases">
        <title>Soil Listeria distribution.</title>
        <authorList>
            <person name="Liao J."/>
            <person name="Wiedmann M."/>
        </authorList>
    </citation>
    <scope>NUCLEOTIDE SEQUENCE [LARGE SCALE GENOMIC DNA]</scope>
    <source>
        <strain evidence="2 4">FSL L7-0435</strain>
    </source>
</reference>
<reference evidence="1 3" key="1">
    <citation type="submission" date="2014-05" db="EMBL/GenBank/DDBJ databases">
        <title>Novel Listeriaceae from food processing environments.</title>
        <authorList>
            <person name="den Bakker H.C."/>
        </authorList>
    </citation>
    <scope>NUCLEOTIDE SEQUENCE [LARGE SCALE GENOMIC DNA]</scope>
    <source>
        <strain evidence="1 3">FSL A5-0281</strain>
    </source>
</reference>
<dbReference type="GeneID" id="58719097"/>
<dbReference type="STRING" id="1552123.EP57_12660"/>
<dbReference type="OrthoDB" id="2363262at2"/>